<keyword evidence="2" id="KW-1185">Reference proteome</keyword>
<accession>A0A8T0FF81</accession>
<dbReference type="SUPFAM" id="SSF52058">
    <property type="entry name" value="L domain-like"/>
    <property type="match status" value="1"/>
</dbReference>
<dbReference type="AlphaFoldDB" id="A0A8T0FF81"/>
<gene>
    <name evidence="1" type="ORF">HNY73_006872</name>
</gene>
<comment type="caution">
    <text evidence="1">The sequence shown here is derived from an EMBL/GenBank/DDBJ whole genome shotgun (WGS) entry which is preliminary data.</text>
</comment>
<organism evidence="1 2">
    <name type="scientific">Argiope bruennichi</name>
    <name type="common">Wasp spider</name>
    <name type="synonym">Aranea bruennichi</name>
    <dbReference type="NCBI Taxonomy" id="94029"/>
    <lineage>
        <taxon>Eukaryota</taxon>
        <taxon>Metazoa</taxon>
        <taxon>Ecdysozoa</taxon>
        <taxon>Arthropoda</taxon>
        <taxon>Chelicerata</taxon>
        <taxon>Arachnida</taxon>
        <taxon>Araneae</taxon>
        <taxon>Araneomorphae</taxon>
        <taxon>Entelegynae</taxon>
        <taxon>Araneoidea</taxon>
        <taxon>Araneidae</taxon>
        <taxon>Argiope</taxon>
    </lineage>
</organism>
<dbReference type="Proteomes" id="UP000807504">
    <property type="component" value="Unassembled WGS sequence"/>
</dbReference>
<evidence type="ECO:0000313" key="2">
    <source>
        <dbReference type="Proteomes" id="UP000807504"/>
    </source>
</evidence>
<protein>
    <submittedName>
        <fullName evidence="1">Uncharacterized protein</fullName>
    </submittedName>
</protein>
<dbReference type="Gene3D" id="3.80.10.10">
    <property type="entry name" value="Ribonuclease Inhibitor"/>
    <property type="match status" value="1"/>
</dbReference>
<reference evidence="1" key="2">
    <citation type="submission" date="2020-06" db="EMBL/GenBank/DDBJ databases">
        <authorList>
            <person name="Sheffer M."/>
        </authorList>
    </citation>
    <scope>NUCLEOTIDE SEQUENCE</scope>
</reference>
<dbReference type="EMBL" id="JABXBU010000012">
    <property type="protein sequence ID" value="KAF8788878.1"/>
    <property type="molecule type" value="Genomic_DNA"/>
</dbReference>
<proteinExistence type="predicted"/>
<reference evidence="1" key="1">
    <citation type="journal article" date="2020" name="bioRxiv">
        <title>Chromosome-level reference genome of the European wasp spider Argiope bruennichi: a resource for studies on range expansion and evolutionary adaptation.</title>
        <authorList>
            <person name="Sheffer M.M."/>
            <person name="Hoppe A."/>
            <person name="Krehenwinkel H."/>
            <person name="Uhl G."/>
            <person name="Kuss A.W."/>
            <person name="Jensen L."/>
            <person name="Jensen C."/>
            <person name="Gillespie R.G."/>
            <person name="Hoff K.J."/>
            <person name="Prost S."/>
        </authorList>
    </citation>
    <scope>NUCLEOTIDE SEQUENCE</scope>
</reference>
<sequence>MPMPSLYNICLQRVYDLLKTEMWKTCPSNPFSYLPNHIVDDLMTITQAHFKIDPPTVADMFLPLTSGKITLLDLTPFNLRRERDVCVNVMRANSFMSVQVLIWYSQDSSSMSLVQVFICLCPNLEEFYSILCPNFKIFRMCEKLRILKFCPTREMLRSDCALGFPVDYNELSSMKNLEVLYLPNASASRVAKVLQHCPQLISLGLVDSLDGLVKIHEDRLEKDLGHLGHFRLRRCVWGKNIEDKLLEFRKKLYVPEGFHTFVSMYRLQYPEKVAAAVSLCPLVEELVICTINSDSLKELKKLKNLTLLSINFRYCDDDYLPNFTELLKVIGHQLQHLSVICSSPLPVDIIYNHCPILETLDIDGFVTKSKPVPISLNVFLKRLRITAGDAKSLRLFLSNCKCLEEISLNDVLSLDDNLLFQILALNPMRELKVLGILNSSLSRKGFQMILEKGICLERVSFSAFGEEVSCMVKTLIEELELNYVDFNQIEKERVFHYMLDVSRF</sequence>
<evidence type="ECO:0000313" key="1">
    <source>
        <dbReference type="EMBL" id="KAF8788878.1"/>
    </source>
</evidence>
<name>A0A8T0FF81_ARGBR</name>
<dbReference type="InterPro" id="IPR032675">
    <property type="entry name" value="LRR_dom_sf"/>
</dbReference>